<dbReference type="SUPFAM" id="SSF47240">
    <property type="entry name" value="Ferritin-like"/>
    <property type="match status" value="1"/>
</dbReference>
<evidence type="ECO:0000256" key="6">
    <source>
        <dbReference type="PIRSR" id="PIRSR601519-1"/>
    </source>
</evidence>
<comment type="caution">
    <text evidence="9">The sequence shown here is derived from an EMBL/GenBank/DDBJ whole genome shotgun (WGS) entry which is preliminary data.</text>
</comment>
<dbReference type="InterPro" id="IPR008331">
    <property type="entry name" value="Ferritin_DPS_dom"/>
</dbReference>
<evidence type="ECO:0000259" key="8">
    <source>
        <dbReference type="PROSITE" id="PS50905"/>
    </source>
</evidence>
<evidence type="ECO:0000256" key="2">
    <source>
        <dbReference type="ARBA" id="ARBA00022434"/>
    </source>
</evidence>
<dbReference type="GO" id="GO:0004322">
    <property type="term" value="F:ferroxidase activity"/>
    <property type="evidence" value="ECO:0007669"/>
    <property type="project" value="TreeGrafter"/>
</dbReference>
<accession>A0A2G6E516</accession>
<dbReference type="GO" id="GO:0006826">
    <property type="term" value="P:iron ion transport"/>
    <property type="evidence" value="ECO:0007669"/>
    <property type="project" value="InterPro"/>
</dbReference>
<evidence type="ECO:0000313" key="10">
    <source>
        <dbReference type="Proteomes" id="UP000229740"/>
    </source>
</evidence>
<dbReference type="EMBL" id="PDPS01000028">
    <property type="protein sequence ID" value="PID57190.1"/>
    <property type="molecule type" value="Genomic_DNA"/>
</dbReference>
<comment type="similarity">
    <text evidence="1 7">Belongs to the ferritin family. Prokaryotic subfamily.</text>
</comment>
<dbReference type="PANTHER" id="PTHR11431">
    <property type="entry name" value="FERRITIN"/>
    <property type="match status" value="1"/>
</dbReference>
<dbReference type="EC" id="1.16.3.2" evidence="7"/>
<keyword evidence="5 6" id="KW-0408">Iron</keyword>
<dbReference type="InterPro" id="IPR012347">
    <property type="entry name" value="Ferritin-like"/>
</dbReference>
<dbReference type="InterPro" id="IPR041719">
    <property type="entry name" value="Ferritin_prok"/>
</dbReference>
<dbReference type="GO" id="GO:0042802">
    <property type="term" value="F:identical protein binding"/>
    <property type="evidence" value="ECO:0007669"/>
    <property type="project" value="UniProtKB-ARBA"/>
</dbReference>
<comment type="function">
    <text evidence="7">Iron-storage protein.</text>
</comment>
<keyword evidence="2 7" id="KW-0409">Iron storage</keyword>
<keyword evidence="7" id="KW-0963">Cytoplasm</keyword>
<gene>
    <name evidence="9" type="ORF">CSB45_08150</name>
</gene>
<protein>
    <recommendedName>
        <fullName evidence="7">Ferritin</fullName>
        <ecNumber evidence="7">1.16.3.2</ecNumber>
    </recommendedName>
</protein>
<evidence type="ECO:0000256" key="3">
    <source>
        <dbReference type="ARBA" id="ARBA00022723"/>
    </source>
</evidence>
<dbReference type="InterPro" id="IPR009040">
    <property type="entry name" value="Ferritin-like_diiron"/>
</dbReference>
<feature type="binding site" evidence="6">
    <location>
        <position position="53"/>
    </location>
    <ligand>
        <name>Fe cation</name>
        <dbReference type="ChEBI" id="CHEBI:24875"/>
        <label>1</label>
    </ligand>
</feature>
<proteinExistence type="inferred from homology"/>
<keyword evidence="4" id="KW-0560">Oxidoreductase</keyword>
<sequence>MLSKRMEEALNKQVTAEFYSSYLYLSMSADFAAKNLEGFASWMQMQAQEEWDHGMKIYNYILEKGGTIKLEAIKAPPTSWKNAVDAFDTTLKHEQHVTGLFNNLASLAIEEKDHATGIFLQWFVSEQVEEESTASGILERLKMVGDSPQGLFMMDSNLAARQAFTASAAAE</sequence>
<keyword evidence="3 6" id="KW-0479">Metal-binding</keyword>
<feature type="domain" description="Ferritin-like diiron" evidence="8">
    <location>
        <begin position="1"/>
        <end position="145"/>
    </location>
</feature>
<comment type="subcellular location">
    <subcellularLocation>
        <location evidence="7">Cytoplasm</location>
    </subcellularLocation>
</comment>
<dbReference type="AlphaFoldDB" id="A0A2G6E516"/>
<dbReference type="GO" id="GO:0008199">
    <property type="term" value="F:ferric iron binding"/>
    <property type="evidence" value="ECO:0007669"/>
    <property type="project" value="InterPro"/>
</dbReference>
<dbReference type="GO" id="GO:0005829">
    <property type="term" value="C:cytosol"/>
    <property type="evidence" value="ECO:0007669"/>
    <property type="project" value="TreeGrafter"/>
</dbReference>
<dbReference type="InterPro" id="IPR001519">
    <property type="entry name" value="Ferritin"/>
</dbReference>
<reference evidence="9 10" key="1">
    <citation type="submission" date="2017-10" db="EMBL/GenBank/DDBJ databases">
        <title>Novel microbial diversity and functional potential in the marine mammal oral microbiome.</title>
        <authorList>
            <person name="Dudek N.K."/>
            <person name="Sun C.L."/>
            <person name="Burstein D."/>
            <person name="Kantor R.S."/>
            <person name="Aliaga Goltsman D.S."/>
            <person name="Bik E.M."/>
            <person name="Thomas B.C."/>
            <person name="Banfield J.F."/>
            <person name="Relman D.A."/>
        </authorList>
    </citation>
    <scope>NUCLEOTIDE SEQUENCE [LARGE SCALE GENOMIC DNA]</scope>
    <source>
        <strain evidence="9">DOLZORAL124_49_17</strain>
    </source>
</reference>
<feature type="binding site" evidence="6">
    <location>
        <position position="50"/>
    </location>
    <ligand>
        <name>Fe cation</name>
        <dbReference type="ChEBI" id="CHEBI:24875"/>
        <label>1</label>
    </ligand>
</feature>
<dbReference type="InterPro" id="IPR009078">
    <property type="entry name" value="Ferritin-like_SF"/>
</dbReference>
<comment type="catalytic activity">
    <reaction evidence="7">
        <text>4 Fe(2+) + O2 + 6 H2O = 4 iron(III) oxide-hydroxide + 12 H(+)</text>
        <dbReference type="Rhea" id="RHEA:11972"/>
        <dbReference type="ChEBI" id="CHEBI:15377"/>
        <dbReference type="ChEBI" id="CHEBI:15378"/>
        <dbReference type="ChEBI" id="CHEBI:15379"/>
        <dbReference type="ChEBI" id="CHEBI:29033"/>
        <dbReference type="ChEBI" id="CHEBI:78619"/>
        <dbReference type="EC" id="1.16.3.2"/>
    </reaction>
</comment>
<evidence type="ECO:0000256" key="5">
    <source>
        <dbReference type="ARBA" id="ARBA00023004"/>
    </source>
</evidence>
<dbReference type="CDD" id="cd01055">
    <property type="entry name" value="Nonheme_Ferritin"/>
    <property type="match status" value="1"/>
</dbReference>
<organism evidence="9 10">
    <name type="scientific">candidate division KSB3 bacterium</name>
    <dbReference type="NCBI Taxonomy" id="2044937"/>
    <lineage>
        <taxon>Bacteria</taxon>
        <taxon>candidate division KSB3</taxon>
    </lineage>
</organism>
<evidence type="ECO:0000256" key="1">
    <source>
        <dbReference type="ARBA" id="ARBA00006950"/>
    </source>
</evidence>
<feature type="binding site" evidence="6">
    <location>
        <position position="127"/>
    </location>
    <ligand>
        <name>Fe cation</name>
        <dbReference type="ChEBI" id="CHEBI:24875"/>
        <label>1</label>
    </ligand>
</feature>
<evidence type="ECO:0000313" key="9">
    <source>
        <dbReference type="EMBL" id="PID57190.1"/>
    </source>
</evidence>
<dbReference type="PROSITE" id="PS50905">
    <property type="entry name" value="FERRITIN_LIKE"/>
    <property type="match status" value="1"/>
</dbReference>
<feature type="binding site" evidence="6">
    <location>
        <position position="94"/>
    </location>
    <ligand>
        <name>Fe cation</name>
        <dbReference type="ChEBI" id="CHEBI:24875"/>
        <label>1</label>
    </ligand>
</feature>
<dbReference type="Proteomes" id="UP000229740">
    <property type="component" value="Unassembled WGS sequence"/>
</dbReference>
<name>A0A2G6E516_9BACT</name>
<feature type="binding site" evidence="6">
    <location>
        <position position="17"/>
    </location>
    <ligand>
        <name>Fe cation</name>
        <dbReference type="ChEBI" id="CHEBI:24875"/>
        <label>1</label>
    </ligand>
</feature>
<dbReference type="GO" id="GO:0008198">
    <property type="term" value="F:ferrous iron binding"/>
    <property type="evidence" value="ECO:0007669"/>
    <property type="project" value="TreeGrafter"/>
</dbReference>
<dbReference type="Pfam" id="PF00210">
    <property type="entry name" value="Ferritin"/>
    <property type="match status" value="1"/>
</dbReference>
<dbReference type="FunFam" id="1.20.1260.10:FF:000001">
    <property type="entry name" value="Non-heme ferritin"/>
    <property type="match status" value="1"/>
</dbReference>
<evidence type="ECO:0000256" key="4">
    <source>
        <dbReference type="ARBA" id="ARBA00023002"/>
    </source>
</evidence>
<evidence type="ECO:0000256" key="7">
    <source>
        <dbReference type="RuleBase" id="RU361145"/>
    </source>
</evidence>
<dbReference type="Gene3D" id="1.20.1260.10">
    <property type="match status" value="1"/>
</dbReference>
<dbReference type="GO" id="GO:0006879">
    <property type="term" value="P:intracellular iron ion homeostasis"/>
    <property type="evidence" value="ECO:0007669"/>
    <property type="project" value="UniProtKB-KW"/>
</dbReference>
<dbReference type="PANTHER" id="PTHR11431:SF127">
    <property type="entry name" value="BACTERIAL NON-HEME FERRITIN"/>
    <property type="match status" value="1"/>
</dbReference>